<protein>
    <submittedName>
        <fullName evidence="6">Vam6/Vps39-like protein</fullName>
    </submittedName>
</protein>
<keyword evidence="2" id="KW-0472">Membrane</keyword>
<dbReference type="PANTHER" id="PTHR12894:SF49">
    <property type="entry name" value="VAM6_VPS39-LIKE PROTEIN"/>
    <property type="match status" value="1"/>
</dbReference>
<dbReference type="InterPro" id="IPR001180">
    <property type="entry name" value="CNH_dom"/>
</dbReference>
<dbReference type="GO" id="GO:0006914">
    <property type="term" value="P:autophagy"/>
    <property type="evidence" value="ECO:0007669"/>
    <property type="project" value="TreeGrafter"/>
</dbReference>
<sequence>MHDAYEPVPILEKLPLQIDCLAAWDDWLLVGTKPGHLLLYRIKKDAGTNRFEVTLEKSNKNFSKKIQNCVVSVSAVSLPSFVSENNIHVHDLLTFQQITVVSKARGASLFACDLQQSSSGEAKLRMCVAVKRKIQLYYWKDREFHELQGDFAAPDIPKSMAWCENSICVGFKRDYYLIRMDGRGSVKELFPTGKQLEPLVAPLADGKVAVGQDDLTVVLNEEGVCTQKCALNWTDIPVAMEHQPPYIIAVLPRYVEIRTLEPRLLVQSVELQRPRFITSAGSNVVYVASNHFVWRLVPISIASQIRQLLQDKQFELALQLAIMKDDSDADKRQQIHHIQNLFAFNLFCQKRFDDSMQVFAKLGTDPTHVIGLYPDLLPSDYRKQLHYPNPLPVLSGAELEKAHLALIDYLTPKRSHLVKQLNDSDPFTPSPPMEGTPTIKSRKKLLQIIDTTLLKCYLHTNVALVSPLLRLENNHCHIEESEYVLKKAHKYSELIILYEKKGLHQKALQVLLDQSTKANSPLKGHERTVQYLQRLGVENLGIIFEFSPWVLKICPEDGLKIFTEDLTEVETLPRDKVVNFLKEGFQELAIPYLEHIIHLWDETQPEFHNVLIQLYLEKVQGLMKVYLNSLPEGQTPVAAGKEAGELGEYRNKLLSFLEVSSSYEPERLVSDFPFDGLLEERALLLGRMGKHEQALFIYVHILKDTRMAEEYCHGHYDPSTDGNKDVYLSLLRMYLSPPDVHFLGPIKMELCEPQANLQAALKVLQLHHSKLNTTKAINLLPANTQIREIQVFLESVLVEKAGRKRFDQVLKSLLQAEFLRVQEERIFHQQVKCVITDEKTCRVCKKKIGNSAFARYPNGVVVHYFCCKDRSLSDTSV</sequence>
<comment type="subcellular location">
    <subcellularLocation>
        <location evidence="1">Endomembrane system</location>
        <topology evidence="1">Peripheral membrane protein</topology>
    </subcellularLocation>
</comment>
<feature type="domain" description="CNH" evidence="5">
    <location>
        <begin position="15"/>
        <end position="284"/>
    </location>
</feature>
<evidence type="ECO:0000313" key="6">
    <source>
        <dbReference type="Ensembl" id="ENSSGRP00000087113.1"/>
    </source>
</evidence>
<dbReference type="PROSITE" id="PS50219">
    <property type="entry name" value="CNH"/>
    <property type="match status" value="1"/>
</dbReference>
<dbReference type="InterPro" id="IPR019453">
    <property type="entry name" value="VPS39/TGFA1_Znf"/>
</dbReference>
<evidence type="ECO:0000256" key="1">
    <source>
        <dbReference type="ARBA" id="ARBA00004184"/>
    </source>
</evidence>
<dbReference type="GO" id="GO:0006886">
    <property type="term" value="P:intracellular protein transport"/>
    <property type="evidence" value="ECO:0007669"/>
    <property type="project" value="UniProtKB-UniRule"/>
</dbReference>
<dbReference type="InterPro" id="IPR000547">
    <property type="entry name" value="Clathrin_H-chain/VPS_repeat"/>
</dbReference>
<dbReference type="AlphaFoldDB" id="A0A672REZ5"/>
<evidence type="ECO:0000256" key="2">
    <source>
        <dbReference type="ARBA" id="ARBA00023136"/>
    </source>
</evidence>
<evidence type="ECO:0000313" key="7">
    <source>
        <dbReference type="Proteomes" id="UP000472262"/>
    </source>
</evidence>
<dbReference type="InterPro" id="IPR032914">
    <property type="entry name" value="Vam6/VPS39/TRAP1"/>
</dbReference>
<dbReference type="PANTHER" id="PTHR12894">
    <property type="entry name" value="CNH DOMAIN CONTAINING"/>
    <property type="match status" value="1"/>
</dbReference>
<dbReference type="GO" id="GO:0005737">
    <property type="term" value="C:cytoplasm"/>
    <property type="evidence" value="ECO:0007669"/>
    <property type="project" value="TreeGrafter"/>
</dbReference>
<comment type="similarity">
    <text evidence="3">Belongs to the VAM6/VPS39 family.</text>
</comment>
<dbReference type="Ensembl" id="ENSSGRT00000092731.1">
    <property type="protein sequence ID" value="ENSSGRP00000087113.1"/>
    <property type="gene ID" value="ENSSGRG00000042843.1"/>
</dbReference>
<gene>
    <name evidence="6" type="primary">LOC107558491</name>
</gene>
<evidence type="ECO:0000256" key="4">
    <source>
        <dbReference type="PROSITE-ProRule" id="PRU01006"/>
    </source>
</evidence>
<organism evidence="6 7">
    <name type="scientific">Sinocyclocheilus grahami</name>
    <name type="common">Dianchi golden-line fish</name>
    <name type="synonym">Barbus grahami</name>
    <dbReference type="NCBI Taxonomy" id="75366"/>
    <lineage>
        <taxon>Eukaryota</taxon>
        <taxon>Metazoa</taxon>
        <taxon>Chordata</taxon>
        <taxon>Craniata</taxon>
        <taxon>Vertebrata</taxon>
        <taxon>Euteleostomi</taxon>
        <taxon>Actinopterygii</taxon>
        <taxon>Neopterygii</taxon>
        <taxon>Teleostei</taxon>
        <taxon>Ostariophysi</taxon>
        <taxon>Cypriniformes</taxon>
        <taxon>Cyprinidae</taxon>
        <taxon>Cyprininae</taxon>
        <taxon>Sinocyclocheilus</taxon>
    </lineage>
</organism>
<dbReference type="InParanoid" id="A0A672REZ5"/>
<reference evidence="6" key="2">
    <citation type="submission" date="2025-09" db="UniProtKB">
        <authorList>
            <consortium name="Ensembl"/>
        </authorList>
    </citation>
    <scope>IDENTIFICATION</scope>
</reference>
<dbReference type="GO" id="GO:0012505">
    <property type="term" value="C:endomembrane system"/>
    <property type="evidence" value="ECO:0007669"/>
    <property type="project" value="UniProtKB-SubCell"/>
</dbReference>
<evidence type="ECO:0000256" key="3">
    <source>
        <dbReference type="ARBA" id="ARBA00038201"/>
    </source>
</evidence>
<name>A0A672REZ5_SINGR</name>
<dbReference type="GO" id="GO:0016020">
    <property type="term" value="C:membrane"/>
    <property type="evidence" value="ECO:0007669"/>
    <property type="project" value="TreeGrafter"/>
</dbReference>
<keyword evidence="7" id="KW-1185">Reference proteome</keyword>
<reference evidence="6" key="1">
    <citation type="submission" date="2025-08" db="UniProtKB">
        <authorList>
            <consortium name="Ensembl"/>
        </authorList>
    </citation>
    <scope>IDENTIFICATION</scope>
</reference>
<evidence type="ECO:0000259" key="5">
    <source>
        <dbReference type="PROSITE" id="PS50219"/>
    </source>
</evidence>
<feature type="repeat" description="CHCR" evidence="4">
    <location>
        <begin position="562"/>
        <end position="739"/>
    </location>
</feature>
<dbReference type="OMA" id="DETEMAR"/>
<dbReference type="GO" id="GO:0034058">
    <property type="term" value="P:endosomal vesicle fusion"/>
    <property type="evidence" value="ECO:0007669"/>
    <property type="project" value="TreeGrafter"/>
</dbReference>
<proteinExistence type="inferred from homology"/>
<dbReference type="Pfam" id="PF10367">
    <property type="entry name" value="zf-Vps39_C"/>
    <property type="match status" value="1"/>
</dbReference>
<dbReference type="PROSITE" id="PS50236">
    <property type="entry name" value="CHCR"/>
    <property type="match status" value="1"/>
</dbReference>
<dbReference type="Pfam" id="PF10366">
    <property type="entry name" value="Vps39_1"/>
    <property type="match status" value="1"/>
</dbReference>
<accession>A0A672REZ5</accession>
<dbReference type="Proteomes" id="UP000472262">
    <property type="component" value="Unassembled WGS sequence"/>
</dbReference>
<dbReference type="InterPro" id="IPR019452">
    <property type="entry name" value="VPS39/TGF_beta_rcpt-assoc_1"/>
</dbReference>
<dbReference type="Pfam" id="PF00780">
    <property type="entry name" value="CNH"/>
    <property type="match status" value="1"/>
</dbReference>